<gene>
    <name evidence="1" type="ORF">AB4874_15470</name>
</gene>
<evidence type="ECO:0000313" key="1">
    <source>
        <dbReference type="EMBL" id="MEX1663033.1"/>
    </source>
</evidence>
<reference evidence="1 2" key="1">
    <citation type="journal article" date="2011" name="Int. J. Syst. Evol. Microbiol.">
        <title>Zhongshania antarctica gen. nov., sp. nov. and Zhongshania guokunii sp. nov., gammaproteobacteria respectively isolated from coastal attached (fast) ice and surface seawater of the Antarctic.</title>
        <authorList>
            <person name="Li H.J."/>
            <person name="Zhang X.Y."/>
            <person name="Chen C.X."/>
            <person name="Zhang Y.J."/>
            <person name="Gao Z.M."/>
            <person name="Yu Y."/>
            <person name="Chen X.L."/>
            <person name="Chen B."/>
            <person name="Zhang Y.Z."/>
        </authorList>
    </citation>
    <scope>NUCLEOTIDE SEQUENCE [LARGE SCALE GENOMIC DNA]</scope>
    <source>
        <strain evidence="1 2">15-R06ZXC-3</strain>
    </source>
</reference>
<proteinExistence type="predicted"/>
<dbReference type="EMBL" id="JBFRYC010000011">
    <property type="protein sequence ID" value="MEX1663033.1"/>
    <property type="molecule type" value="Genomic_DNA"/>
</dbReference>
<keyword evidence="2" id="KW-1185">Reference proteome</keyword>
<dbReference type="Proteomes" id="UP001557465">
    <property type="component" value="Unassembled WGS sequence"/>
</dbReference>
<comment type="caution">
    <text evidence="1">The sequence shown here is derived from an EMBL/GenBank/DDBJ whole genome shotgun (WGS) entry which is preliminary data.</text>
</comment>
<sequence>MANPPIELPPGFSGIATPDRVFGLLEEEFGREVVERTVANILTPAEDADLSAHQTVLRLACGSYEVPRLVTTNFDRLFEMADPNIPVHLPPKLDPGARGIVKLHGSVDAMSDGPDGDGFVLSGAAFGGAYVADGWAARTMRALLERHTVVFLGYAADDPPMQYLLEGLKRIGAPTARAYAFQPGVDAARRWAARGVTAIPYATENDHAALWDTLEAWADRVADAPTWRRTMVDMARRGPRDLAPHERGQVADLVSTTEGAKVFANVDDPPPAEWICVLDRCIRYGAPGGEAPHRYSQEESDLDPFALYGLDDDPVINVDTTNPGRPSRDIPQDAWDGLCWTDEDHAEMRARSEAGVPSAHGRGVSAEEQAVPPRVEALEAWFACVADEPAAIWWWARRGAPRRSFRWQLARRRGRSEGPTDAWVAWERLIECADDIEKEPLGHPSMREYRFREEIAPTGWTYIALRRFEDHARPRLCLNRDFSAVPPRREAGASRLAMVQLDLDYREAFWRMSVPDDILSSVVAALGRNLVRFTSLQEAHPKIDLYQIPPFARHDDPAVNRYQYDDNLGGIVFGYCDKLDRLREHDRSAFDREVASWPHGPVLFDRLRLWHALDPQRSDGTTVAANLSSLPNALLWHSSSRRDVLHVFRNRWVHLDVTHRRLLAKRLATGPDADEMSWFEPERREAACAWQRLNAVGWLVREGVDLGIDWRRLREEWRSLVPDWDENEVENAVQAFVSRGGPVRTDTNHEFLSDVPIEDVVATAAERAGRTEDFLLEANPFLGLTQTNPERAREAIRRSTADAAMRGNALRTLLTDAANTADRHPMEELLALLEDCSDNVVVEAGCAIGHWIERSSRDRDVVPALDALLDRLVEILPMMERSDATDEEDDPDYVFRAINAPAGHVAETMMADPRLPDADQRTGLPDTWRARAEALVNLPPPHGDHALTIFSGQAPYLHAHDSNWVQTHLLPHLEGPSRAVLLAGLSRWHRELPIDFFAYVRPSLIAAAVEGNDRRRSLVDWVAAQLLFAWLREDDSLSDDALDDVLRQASEPFRLAVLSHARSLTEEPHNGAVRDRMVHLLDAVWPRQAALRTEAVMVDLIDVALAGGEDVPRLAAAVTQHLRGLTEWPEFHRFHHLDAAAAQHPLEVLILLDRIAPEEVARPVYGMDEIINAILAAIPDLAGDRRVEKLRRATG</sequence>
<dbReference type="RefSeq" id="WP_368392649.1">
    <property type="nucleotide sequence ID" value="NZ_JBFRYC010000011.1"/>
</dbReference>
<organism evidence="1 2">
    <name type="scientific">Thioclava arctica</name>
    <dbReference type="NCBI Taxonomy" id="3238301"/>
    <lineage>
        <taxon>Bacteria</taxon>
        <taxon>Pseudomonadati</taxon>
        <taxon>Pseudomonadota</taxon>
        <taxon>Alphaproteobacteria</taxon>
        <taxon>Rhodobacterales</taxon>
        <taxon>Paracoccaceae</taxon>
        <taxon>Thioclava</taxon>
    </lineage>
</organism>
<evidence type="ECO:0000313" key="2">
    <source>
        <dbReference type="Proteomes" id="UP001557465"/>
    </source>
</evidence>
<name>A0ABV3TN43_9RHOB</name>
<dbReference type="Pfam" id="PF13289">
    <property type="entry name" value="SIR2_2"/>
    <property type="match status" value="1"/>
</dbReference>
<protein>
    <submittedName>
        <fullName evidence="1">SIR2 family protein</fullName>
    </submittedName>
</protein>
<accession>A0ABV3TN43</accession>